<keyword evidence="9" id="KW-1185">Reference proteome</keyword>
<dbReference type="Pfam" id="PF01218">
    <property type="entry name" value="Coprogen_oxidas"/>
    <property type="match status" value="1"/>
</dbReference>
<evidence type="ECO:0000256" key="1">
    <source>
        <dbReference type="ARBA" id="ARBA00005168"/>
    </source>
</evidence>
<dbReference type="EC" id="1.3.3.3" evidence="4"/>
<dbReference type="SUPFAM" id="SSF102886">
    <property type="entry name" value="Coproporphyrinogen III oxidase"/>
    <property type="match status" value="1"/>
</dbReference>
<evidence type="ECO:0000256" key="7">
    <source>
        <dbReference type="ARBA" id="ARBA00023244"/>
    </source>
</evidence>
<evidence type="ECO:0000256" key="5">
    <source>
        <dbReference type="ARBA" id="ARBA00023002"/>
    </source>
</evidence>
<evidence type="ECO:0000256" key="6">
    <source>
        <dbReference type="ARBA" id="ARBA00023133"/>
    </source>
</evidence>
<protein>
    <recommendedName>
        <fullName evidence="4">coproporphyrinogen oxidase</fullName>
        <ecNumber evidence="4">1.3.3.3</ecNumber>
    </recommendedName>
</protein>
<evidence type="ECO:0000313" key="9">
    <source>
        <dbReference type="Proteomes" id="UP001418637"/>
    </source>
</evidence>
<dbReference type="PRINTS" id="PR00073">
    <property type="entry name" value="COPRGNOXDASE"/>
</dbReference>
<dbReference type="PIRSF" id="PIRSF000166">
    <property type="entry name" value="Coproporphyri_ox"/>
    <property type="match status" value="1"/>
</dbReference>
<name>A0ABV0BKG7_9HYPH</name>
<dbReference type="EMBL" id="JBBYXI010000003">
    <property type="protein sequence ID" value="MEN3931088.1"/>
    <property type="molecule type" value="Genomic_DNA"/>
</dbReference>
<dbReference type="RefSeq" id="WP_346337129.1">
    <property type="nucleotide sequence ID" value="NZ_JBBYXI010000003.1"/>
</dbReference>
<comment type="pathway">
    <text evidence="1">Porphyrin-containing compound metabolism; protoporphyrin-IX biosynthesis; protoporphyrinogen-IX from coproporphyrinogen-III (O2 route): step 1/1.</text>
</comment>
<evidence type="ECO:0000256" key="3">
    <source>
        <dbReference type="ARBA" id="ARBA00011738"/>
    </source>
</evidence>
<proteinExistence type="inferred from homology"/>
<accession>A0ABV0BKG7</accession>
<dbReference type="Gene3D" id="3.40.1500.10">
    <property type="entry name" value="Coproporphyrinogen III oxidase, aerobic"/>
    <property type="match status" value="1"/>
</dbReference>
<dbReference type="NCBIfam" id="NF003727">
    <property type="entry name" value="PRK05330.1"/>
    <property type="match status" value="1"/>
</dbReference>
<keyword evidence="6" id="KW-0350">Heme biosynthesis</keyword>
<dbReference type="InterPro" id="IPR001260">
    <property type="entry name" value="Coprogen_oxidase_aer"/>
</dbReference>
<dbReference type="GO" id="GO:0004109">
    <property type="term" value="F:coproporphyrinogen oxidase activity"/>
    <property type="evidence" value="ECO:0007669"/>
    <property type="project" value="UniProtKB-EC"/>
</dbReference>
<evidence type="ECO:0000256" key="4">
    <source>
        <dbReference type="ARBA" id="ARBA00012869"/>
    </source>
</evidence>
<organism evidence="8 9">
    <name type="scientific">Hohaiivirga grylli</name>
    <dbReference type="NCBI Taxonomy" id="3133970"/>
    <lineage>
        <taxon>Bacteria</taxon>
        <taxon>Pseudomonadati</taxon>
        <taxon>Pseudomonadota</taxon>
        <taxon>Alphaproteobacteria</taxon>
        <taxon>Hyphomicrobiales</taxon>
        <taxon>Methylobacteriaceae</taxon>
        <taxon>Hohaiivirga</taxon>
    </lineage>
</organism>
<comment type="subunit">
    <text evidence="3">Homodimer.</text>
</comment>
<evidence type="ECO:0000313" key="8">
    <source>
        <dbReference type="EMBL" id="MEN3931088.1"/>
    </source>
</evidence>
<dbReference type="InterPro" id="IPR036406">
    <property type="entry name" value="Coprogen_oxidase_aer_sf"/>
</dbReference>
<dbReference type="Proteomes" id="UP001418637">
    <property type="component" value="Unassembled WGS sequence"/>
</dbReference>
<keyword evidence="5 8" id="KW-0560">Oxidoreductase</keyword>
<evidence type="ECO:0000256" key="2">
    <source>
        <dbReference type="ARBA" id="ARBA00010644"/>
    </source>
</evidence>
<reference evidence="8 9" key="1">
    <citation type="submission" date="2024-04" db="EMBL/GenBank/DDBJ databases">
        <title>A novel species isolated from cricket.</title>
        <authorList>
            <person name="Wang H.-C."/>
        </authorList>
    </citation>
    <scope>NUCLEOTIDE SEQUENCE [LARGE SCALE GENOMIC DNA]</scope>
    <source>
        <strain evidence="8 9">WL0021</strain>
    </source>
</reference>
<gene>
    <name evidence="8" type="primary">hemF</name>
    <name evidence="8" type="ORF">WJT86_08465</name>
</gene>
<sequence length="299" mass="33820">MTYDPATIQALKKDASEWFSTLRDNICAAFEKLEAEAQGPFFKEADEGGHFERKPWTRLDADGNPGGGGVMSMMRGRVFEKVGVHISTVHGVLAPDFRSQIDGAEHDPHFWAAGISLIAHPWNPHAPTAHMNTRFIVTTQAWFGGGADLTPMLASKRDKTESDSAFFHDAMRKACSMHAPAGSYEKFNDWCDEYFYLNHRKEPRGTGGIFYDRHWTGNPQQDLAFTKDVGNAFLEAYPEIMRRNISKEWTEAERVEQETQRGRYVEFNLLQDRGTLFGLKTGGNIESILSSMPPRVRWP</sequence>
<dbReference type="PANTHER" id="PTHR10755:SF0">
    <property type="entry name" value="OXYGEN-DEPENDENT COPROPORPHYRINOGEN-III OXIDASE, MITOCHONDRIAL"/>
    <property type="match status" value="1"/>
</dbReference>
<dbReference type="PANTHER" id="PTHR10755">
    <property type="entry name" value="COPROPORPHYRINOGEN III OXIDASE, MITOCHONDRIAL"/>
    <property type="match status" value="1"/>
</dbReference>
<comment type="caution">
    <text evidence="8">The sequence shown here is derived from an EMBL/GenBank/DDBJ whole genome shotgun (WGS) entry which is preliminary data.</text>
</comment>
<keyword evidence="7" id="KW-0627">Porphyrin biosynthesis</keyword>
<comment type="similarity">
    <text evidence="2">Belongs to the aerobic coproporphyrinogen-III oxidase family.</text>
</comment>